<evidence type="ECO:0008006" key="8">
    <source>
        <dbReference type="Google" id="ProtNLM"/>
    </source>
</evidence>
<dbReference type="RefSeq" id="WP_119775245.1">
    <property type="nucleotide sequence ID" value="NZ_QYUK01000008.1"/>
</dbReference>
<dbReference type="Gene3D" id="1.20.120.550">
    <property type="entry name" value="Membrane associated eicosanoid/glutathione metabolism-like domain"/>
    <property type="match status" value="1"/>
</dbReference>
<dbReference type="OrthoDB" id="513661at2"/>
<comment type="caution">
    <text evidence="6">The sequence shown here is derived from an EMBL/GenBank/DDBJ whole genome shotgun (WGS) entry which is preliminary data.</text>
</comment>
<evidence type="ECO:0000256" key="4">
    <source>
        <dbReference type="ARBA" id="ARBA00023136"/>
    </source>
</evidence>
<keyword evidence="2 5" id="KW-0812">Transmembrane</keyword>
<dbReference type="InterPro" id="IPR023352">
    <property type="entry name" value="MAPEG-like_dom_sf"/>
</dbReference>
<evidence type="ECO:0000256" key="5">
    <source>
        <dbReference type="SAM" id="Phobius"/>
    </source>
</evidence>
<dbReference type="EMBL" id="QYUK01000008">
    <property type="protein sequence ID" value="RJF94350.1"/>
    <property type="molecule type" value="Genomic_DNA"/>
</dbReference>
<proteinExistence type="predicted"/>
<evidence type="ECO:0000313" key="7">
    <source>
        <dbReference type="Proteomes" id="UP000284605"/>
    </source>
</evidence>
<feature type="transmembrane region" description="Helical" evidence="5">
    <location>
        <begin position="109"/>
        <end position="132"/>
    </location>
</feature>
<dbReference type="Proteomes" id="UP000284605">
    <property type="component" value="Unassembled WGS sequence"/>
</dbReference>
<dbReference type="PANTHER" id="PTHR35371:SF1">
    <property type="entry name" value="BLR7753 PROTEIN"/>
    <property type="match status" value="1"/>
</dbReference>
<evidence type="ECO:0000256" key="2">
    <source>
        <dbReference type="ARBA" id="ARBA00022692"/>
    </source>
</evidence>
<evidence type="ECO:0000313" key="6">
    <source>
        <dbReference type="EMBL" id="RJF94350.1"/>
    </source>
</evidence>
<protein>
    <recommendedName>
        <fullName evidence="8">MAPEG family protein</fullName>
    </recommendedName>
</protein>
<keyword evidence="3 5" id="KW-1133">Transmembrane helix</keyword>
<dbReference type="SUPFAM" id="SSF161084">
    <property type="entry name" value="MAPEG domain-like"/>
    <property type="match status" value="1"/>
</dbReference>
<accession>A0A418WSW7</accession>
<name>A0A418WSW7_9PROT</name>
<dbReference type="Pfam" id="PF01124">
    <property type="entry name" value="MAPEG"/>
    <property type="match status" value="1"/>
</dbReference>
<organism evidence="6 7">
    <name type="scientific">Oleomonas cavernae</name>
    <dbReference type="NCBI Taxonomy" id="2320859"/>
    <lineage>
        <taxon>Bacteria</taxon>
        <taxon>Pseudomonadati</taxon>
        <taxon>Pseudomonadota</taxon>
        <taxon>Alphaproteobacteria</taxon>
        <taxon>Acetobacterales</taxon>
        <taxon>Acetobacteraceae</taxon>
        <taxon>Oleomonas</taxon>
    </lineage>
</organism>
<reference evidence="6 7" key="1">
    <citation type="submission" date="2018-09" db="EMBL/GenBank/DDBJ databases">
        <authorList>
            <person name="Zhu H."/>
        </authorList>
    </citation>
    <scope>NUCLEOTIDE SEQUENCE [LARGE SCALE GENOMIC DNA]</scope>
    <source>
        <strain evidence="6 7">K1W22B-8</strain>
    </source>
</reference>
<dbReference type="PANTHER" id="PTHR35371">
    <property type="entry name" value="INNER MEMBRANE PROTEIN"/>
    <property type="match status" value="1"/>
</dbReference>
<feature type="transmembrane region" description="Helical" evidence="5">
    <location>
        <begin position="83"/>
        <end position="103"/>
    </location>
</feature>
<dbReference type="AlphaFoldDB" id="A0A418WSW7"/>
<keyword evidence="4 5" id="KW-0472">Membrane</keyword>
<sequence length="134" mass="14620">MSIAVLCILIAVLLPPVTMGLSKFSSVGSYDNARPRDWAATQTGWRLRAYWAQNNHFEALPGFAAAVILCLIAGIDRAWLDQWAMIFIAIRLVYTVIYLAGIAPLRTLVWLGGAAVVIWMFIKAGMALATVAPV</sequence>
<evidence type="ECO:0000256" key="1">
    <source>
        <dbReference type="ARBA" id="ARBA00004370"/>
    </source>
</evidence>
<comment type="subcellular location">
    <subcellularLocation>
        <location evidence="1">Membrane</location>
    </subcellularLocation>
</comment>
<feature type="transmembrane region" description="Helical" evidence="5">
    <location>
        <begin position="59"/>
        <end position="76"/>
    </location>
</feature>
<evidence type="ECO:0000256" key="3">
    <source>
        <dbReference type="ARBA" id="ARBA00022989"/>
    </source>
</evidence>
<dbReference type="GO" id="GO:0016020">
    <property type="term" value="C:membrane"/>
    <property type="evidence" value="ECO:0007669"/>
    <property type="project" value="UniProtKB-SubCell"/>
</dbReference>
<keyword evidence="7" id="KW-1185">Reference proteome</keyword>
<gene>
    <name evidence="6" type="ORF">D3874_00385</name>
</gene>
<dbReference type="InterPro" id="IPR001129">
    <property type="entry name" value="Membr-assoc_MAPEG"/>
</dbReference>